<name>A0A0L0W4W6_9BASI</name>
<feature type="transmembrane region" description="Helical" evidence="1">
    <location>
        <begin position="142"/>
        <end position="161"/>
    </location>
</feature>
<reference evidence="3" key="1">
    <citation type="submission" date="2014-03" db="EMBL/GenBank/DDBJ databases">
        <title>The Genome Sequence of Puccinia striiformis f. sp. tritici PST-78.</title>
        <authorList>
            <consortium name="The Broad Institute Genome Sequencing Platform"/>
            <person name="Cuomo C."/>
            <person name="Hulbert S."/>
            <person name="Chen X."/>
            <person name="Walker B."/>
            <person name="Young S.K."/>
            <person name="Zeng Q."/>
            <person name="Gargeya S."/>
            <person name="Fitzgerald M."/>
            <person name="Haas B."/>
            <person name="Abouelleil A."/>
            <person name="Alvarado L."/>
            <person name="Arachchi H.M."/>
            <person name="Berlin A.M."/>
            <person name="Chapman S.B."/>
            <person name="Goldberg J."/>
            <person name="Griggs A."/>
            <person name="Gujja S."/>
            <person name="Hansen M."/>
            <person name="Howarth C."/>
            <person name="Imamovic A."/>
            <person name="Larimer J."/>
            <person name="McCowan C."/>
            <person name="Montmayeur A."/>
            <person name="Murphy C."/>
            <person name="Neiman D."/>
            <person name="Pearson M."/>
            <person name="Priest M."/>
            <person name="Roberts A."/>
            <person name="Saif S."/>
            <person name="Shea T."/>
            <person name="Sisk P."/>
            <person name="Sykes S."/>
            <person name="Wortman J."/>
            <person name="Nusbaum C."/>
            <person name="Birren B."/>
        </authorList>
    </citation>
    <scope>NUCLEOTIDE SEQUENCE [LARGE SCALE GENOMIC DNA]</scope>
    <source>
        <strain evidence="3">race PST-78</strain>
    </source>
</reference>
<keyword evidence="1" id="KW-0812">Transmembrane</keyword>
<dbReference type="AlphaFoldDB" id="A0A0L0W4W6"/>
<sequence>MLQYWMNIVKISTPAKFRASFNRFSTKYGPEFEKYVVITMESAHAFIKSHLLGPQQTFNSVVKLISNTLEAQYHEILARFHQQKTTTLNLSDAKQIGSNVACHGDYILRMGIPCKHWLADILESGRPINPDKFHNQWHIKSIFGSVPSSFAIVLGSLAMIVDTERTFLVRYRTSA</sequence>
<protein>
    <submittedName>
        <fullName evidence="2">Uncharacterized protein</fullName>
    </submittedName>
</protein>
<evidence type="ECO:0000313" key="2">
    <source>
        <dbReference type="EMBL" id="KNF06539.1"/>
    </source>
</evidence>
<dbReference type="STRING" id="1165861.A0A0L0W4W6"/>
<keyword evidence="1" id="KW-0472">Membrane</keyword>
<comment type="caution">
    <text evidence="2">The sequence shown here is derived from an EMBL/GenBank/DDBJ whole genome shotgun (WGS) entry which is preliminary data.</text>
</comment>
<proteinExistence type="predicted"/>
<keyword evidence="1" id="KW-1133">Transmembrane helix</keyword>
<evidence type="ECO:0000256" key="1">
    <source>
        <dbReference type="SAM" id="Phobius"/>
    </source>
</evidence>
<keyword evidence="3" id="KW-1185">Reference proteome</keyword>
<gene>
    <name evidence="2" type="ORF">PSTG_00413</name>
</gene>
<accession>A0A0L0W4W6</accession>
<dbReference type="Proteomes" id="UP000054564">
    <property type="component" value="Unassembled WGS sequence"/>
</dbReference>
<dbReference type="EMBL" id="AJIL01000003">
    <property type="protein sequence ID" value="KNF06539.1"/>
    <property type="molecule type" value="Genomic_DNA"/>
</dbReference>
<evidence type="ECO:0000313" key="3">
    <source>
        <dbReference type="Proteomes" id="UP000054564"/>
    </source>
</evidence>
<organism evidence="2 3">
    <name type="scientific">Puccinia striiformis f. sp. tritici PST-78</name>
    <dbReference type="NCBI Taxonomy" id="1165861"/>
    <lineage>
        <taxon>Eukaryota</taxon>
        <taxon>Fungi</taxon>
        <taxon>Dikarya</taxon>
        <taxon>Basidiomycota</taxon>
        <taxon>Pucciniomycotina</taxon>
        <taxon>Pucciniomycetes</taxon>
        <taxon>Pucciniales</taxon>
        <taxon>Pucciniaceae</taxon>
        <taxon>Puccinia</taxon>
    </lineage>
</organism>